<dbReference type="AlphaFoldDB" id="A0A1G8YTX8"/>
<feature type="disulfide bond" description="Redox-active" evidence="6">
    <location>
        <begin position="270"/>
        <end position="273"/>
    </location>
</feature>
<comment type="function">
    <text evidence="6">Redox regulated molecular chaperone. Protects both thermally unfolding and oxidatively damaged proteins from irreversible aggregation. Plays an important role in the bacterial defense system toward oxidative stress.</text>
</comment>
<evidence type="ECO:0000313" key="8">
    <source>
        <dbReference type="Proteomes" id="UP000199433"/>
    </source>
</evidence>
<reference evidence="8" key="1">
    <citation type="submission" date="2016-10" db="EMBL/GenBank/DDBJ databases">
        <authorList>
            <person name="Varghese N."/>
            <person name="Submissions S."/>
        </authorList>
    </citation>
    <scope>NUCLEOTIDE SEQUENCE [LARGE SCALE GENOMIC DNA]</scope>
    <source>
        <strain evidence="8">DSM 19181</strain>
    </source>
</reference>
<keyword evidence="4 6" id="KW-0143">Chaperone</keyword>
<proteinExistence type="inferred from homology"/>
<comment type="subcellular location">
    <subcellularLocation>
        <location evidence="6">Cytoplasm</location>
    </subcellularLocation>
</comment>
<dbReference type="GO" id="GO:0051082">
    <property type="term" value="F:unfolded protein binding"/>
    <property type="evidence" value="ECO:0007669"/>
    <property type="project" value="UniProtKB-UniRule"/>
</dbReference>
<evidence type="ECO:0000313" key="7">
    <source>
        <dbReference type="EMBL" id="SDK05450.1"/>
    </source>
</evidence>
<dbReference type="InterPro" id="IPR016153">
    <property type="entry name" value="Heat_shock_Hsp33_N"/>
</dbReference>
<dbReference type="PANTHER" id="PTHR30111:SF1">
    <property type="entry name" value="33 KDA CHAPERONIN"/>
    <property type="match status" value="1"/>
</dbReference>
<dbReference type="PANTHER" id="PTHR30111">
    <property type="entry name" value="33 KDA CHAPERONIN"/>
    <property type="match status" value="1"/>
</dbReference>
<sequence length="296" mass="32131">MSDKLIKALGYKDQVRVYVVDATDMIREAQKKHDTWSAATCALGRAMVGTTLLGATLKGEEKLTVRIDGDGPIGYLLIDSNGKGETKGYIKHPHISLPLNDQGKIDVRGAVGTEGMLTVSKDLGMKEPFVGQVPLISGELGEDYTYYMANSEQVPSAIGLSVLVNPDESVKAAGGFMIQVLPNAEDETIDKIEQAIAELPMVSQLMEKGETPEEILDRLVGDGSARIIDGLPVSFTCDCSKERFKNAIITLGKQEINDMIDEDGGAEAVCQFCRTPYHFDRNELEELMEEADGING</sequence>
<evidence type="ECO:0000256" key="2">
    <source>
        <dbReference type="ARBA" id="ARBA00022833"/>
    </source>
</evidence>
<keyword evidence="2 6" id="KW-0862">Zinc</keyword>
<dbReference type="SUPFAM" id="SSF118352">
    <property type="entry name" value="HSP33 redox switch-like"/>
    <property type="match status" value="1"/>
</dbReference>
<evidence type="ECO:0000256" key="3">
    <source>
        <dbReference type="ARBA" id="ARBA00023157"/>
    </source>
</evidence>
<dbReference type="HAMAP" id="MF_00117">
    <property type="entry name" value="HslO"/>
    <property type="match status" value="1"/>
</dbReference>
<keyword evidence="1 6" id="KW-0963">Cytoplasm</keyword>
<dbReference type="InterPro" id="IPR016154">
    <property type="entry name" value="Heat_shock_Hsp33_C"/>
</dbReference>
<dbReference type="OrthoDB" id="9776534at2"/>
<comment type="PTM">
    <text evidence="6">Under oxidizing conditions two disulfide bonds are formed involving the reactive cysteines. Under reducing conditions zinc is bound to the reactive cysteines and the protein is inactive.</text>
</comment>
<protein>
    <recommendedName>
        <fullName evidence="6">33 kDa chaperonin</fullName>
    </recommendedName>
    <alternativeName>
        <fullName evidence="6">Heat shock protein 33 homolog</fullName>
        <shortName evidence="6">HSP33</shortName>
    </alternativeName>
</protein>
<dbReference type="GO" id="GO:0044183">
    <property type="term" value="F:protein folding chaperone"/>
    <property type="evidence" value="ECO:0007669"/>
    <property type="project" value="TreeGrafter"/>
</dbReference>
<accession>A0A1G8YTX8</accession>
<dbReference type="Gene3D" id="3.90.1280.10">
    <property type="entry name" value="HSP33 redox switch-like"/>
    <property type="match status" value="1"/>
</dbReference>
<dbReference type="EMBL" id="FNFK01000011">
    <property type="protein sequence ID" value="SDK05450.1"/>
    <property type="molecule type" value="Genomic_DNA"/>
</dbReference>
<dbReference type="InterPro" id="IPR000397">
    <property type="entry name" value="Heat_shock_Hsp33"/>
</dbReference>
<dbReference type="GO" id="GO:0005737">
    <property type="term" value="C:cytoplasm"/>
    <property type="evidence" value="ECO:0007669"/>
    <property type="project" value="UniProtKB-SubCell"/>
</dbReference>
<dbReference type="NCBIfam" id="NF001033">
    <property type="entry name" value="PRK00114.1"/>
    <property type="match status" value="1"/>
</dbReference>
<evidence type="ECO:0000256" key="6">
    <source>
        <dbReference type="HAMAP-Rule" id="MF_00117"/>
    </source>
</evidence>
<dbReference type="STRING" id="426701.SAMN04488098_10114"/>
<evidence type="ECO:0000256" key="1">
    <source>
        <dbReference type="ARBA" id="ARBA00022490"/>
    </source>
</evidence>
<dbReference type="GO" id="GO:0042026">
    <property type="term" value="P:protein refolding"/>
    <property type="evidence" value="ECO:0007669"/>
    <property type="project" value="TreeGrafter"/>
</dbReference>
<dbReference type="CDD" id="cd00498">
    <property type="entry name" value="Hsp33"/>
    <property type="match status" value="1"/>
</dbReference>
<name>A0A1G8YTX8_9LACT</name>
<keyword evidence="5 6" id="KW-0676">Redox-active center</keyword>
<dbReference type="Pfam" id="PF01430">
    <property type="entry name" value="HSP33"/>
    <property type="match status" value="1"/>
</dbReference>
<dbReference type="RefSeq" id="WP_091265846.1">
    <property type="nucleotide sequence ID" value="NZ_FNFK01000011.1"/>
</dbReference>
<evidence type="ECO:0000256" key="5">
    <source>
        <dbReference type="ARBA" id="ARBA00023284"/>
    </source>
</evidence>
<dbReference type="Gene3D" id="3.55.30.10">
    <property type="entry name" value="Hsp33 domain"/>
    <property type="match status" value="1"/>
</dbReference>
<feature type="disulfide bond" description="Redox-active" evidence="6">
    <location>
        <begin position="237"/>
        <end position="239"/>
    </location>
</feature>
<comment type="similarity">
    <text evidence="6">Belongs to the HSP33 family.</text>
</comment>
<dbReference type="PIRSF" id="PIRSF005261">
    <property type="entry name" value="Heat_shock_Hsp33"/>
    <property type="match status" value="1"/>
</dbReference>
<dbReference type="SUPFAM" id="SSF64397">
    <property type="entry name" value="Hsp33 domain"/>
    <property type="match status" value="1"/>
</dbReference>
<evidence type="ECO:0000256" key="4">
    <source>
        <dbReference type="ARBA" id="ARBA00023186"/>
    </source>
</evidence>
<gene>
    <name evidence="6" type="primary">hslO</name>
    <name evidence="7" type="ORF">SAMN04488098_10114</name>
</gene>
<dbReference type="Proteomes" id="UP000199433">
    <property type="component" value="Unassembled WGS sequence"/>
</dbReference>
<organism evidence="7 8">
    <name type="scientific">Alkalibacterium thalassium</name>
    <dbReference type="NCBI Taxonomy" id="426701"/>
    <lineage>
        <taxon>Bacteria</taxon>
        <taxon>Bacillati</taxon>
        <taxon>Bacillota</taxon>
        <taxon>Bacilli</taxon>
        <taxon>Lactobacillales</taxon>
        <taxon>Carnobacteriaceae</taxon>
        <taxon>Alkalibacterium</taxon>
    </lineage>
</organism>
<keyword evidence="3 6" id="KW-1015">Disulfide bond</keyword>
<keyword evidence="8" id="KW-1185">Reference proteome</keyword>